<evidence type="ECO:0000313" key="5">
    <source>
        <dbReference type="Proteomes" id="UP001549749"/>
    </source>
</evidence>
<dbReference type="Pfam" id="PF06414">
    <property type="entry name" value="Zeta_toxin"/>
    <property type="match status" value="1"/>
</dbReference>
<dbReference type="Gene3D" id="3.40.50.300">
    <property type="entry name" value="P-loop containing nucleotide triphosphate hydrolases"/>
    <property type="match status" value="1"/>
</dbReference>
<dbReference type="SUPFAM" id="SSF52540">
    <property type="entry name" value="P-loop containing nucleoside triphosphate hydrolases"/>
    <property type="match status" value="1"/>
</dbReference>
<dbReference type="Proteomes" id="UP001549749">
    <property type="component" value="Unassembled WGS sequence"/>
</dbReference>
<evidence type="ECO:0000256" key="2">
    <source>
        <dbReference type="ARBA" id="ARBA00022840"/>
    </source>
</evidence>
<evidence type="ECO:0000256" key="1">
    <source>
        <dbReference type="ARBA" id="ARBA00022741"/>
    </source>
</evidence>
<keyword evidence="2" id="KW-0067">ATP-binding</keyword>
<gene>
    <name evidence="4" type="ORF">ABR189_22155</name>
</gene>
<dbReference type="PANTHER" id="PTHR39206:SF1">
    <property type="entry name" value="SLL8004 PROTEIN"/>
    <property type="match status" value="1"/>
</dbReference>
<reference evidence="4 5" key="1">
    <citation type="submission" date="2024-06" db="EMBL/GenBank/DDBJ databases">
        <title>Chitinophaga defluvii sp. nov., isolated from municipal sewage.</title>
        <authorList>
            <person name="Zhang L."/>
        </authorList>
    </citation>
    <scope>NUCLEOTIDE SEQUENCE [LARGE SCALE GENOMIC DNA]</scope>
    <source>
        <strain evidence="4 5">H8</strain>
    </source>
</reference>
<sequence length="225" mass="26074">MDYSKPTLLVISGPNGAGKSTHIESMLPTLFEGVLPFDRDLTRSGFERELKNENLSVEQLNIRSAEMMENFLLSKMDEAINSNQHFVLETPLSHPDYWKYIDRFENRGYQIQLNYLCLDNVKHCKMRVKQRVKEGGHPVDARTIEGVYEKNLEHINNYRSTFKTICLYDGEKRPTILVMLEDNQIVMATDLALKKRWLKKGLPTIAKMVADYLLVKKNSFNSKRG</sequence>
<evidence type="ECO:0000313" key="4">
    <source>
        <dbReference type="EMBL" id="MET7000110.1"/>
    </source>
</evidence>
<proteinExistence type="predicted"/>
<evidence type="ECO:0000259" key="3">
    <source>
        <dbReference type="Pfam" id="PF06414"/>
    </source>
</evidence>
<feature type="domain" description="Zeta toxin" evidence="3">
    <location>
        <begin position="4"/>
        <end position="158"/>
    </location>
</feature>
<dbReference type="EMBL" id="JBEXAC010000002">
    <property type="protein sequence ID" value="MET7000110.1"/>
    <property type="molecule type" value="Genomic_DNA"/>
</dbReference>
<accession>A0ABV2TAQ1</accession>
<name>A0ABV2TAQ1_9BACT</name>
<keyword evidence="5" id="KW-1185">Reference proteome</keyword>
<keyword evidence="1" id="KW-0547">Nucleotide-binding</keyword>
<protein>
    <submittedName>
        <fullName evidence="4">Zeta toxin family protein</fullName>
    </submittedName>
</protein>
<dbReference type="RefSeq" id="WP_354662670.1">
    <property type="nucleotide sequence ID" value="NZ_JBEXAC010000002.1"/>
</dbReference>
<dbReference type="InterPro" id="IPR027417">
    <property type="entry name" value="P-loop_NTPase"/>
</dbReference>
<comment type="caution">
    <text evidence="4">The sequence shown here is derived from an EMBL/GenBank/DDBJ whole genome shotgun (WGS) entry which is preliminary data.</text>
</comment>
<dbReference type="InterPro" id="IPR010488">
    <property type="entry name" value="Zeta_toxin_domain"/>
</dbReference>
<organism evidence="4 5">
    <name type="scientific">Chitinophaga defluvii</name>
    <dbReference type="NCBI Taxonomy" id="3163343"/>
    <lineage>
        <taxon>Bacteria</taxon>
        <taxon>Pseudomonadati</taxon>
        <taxon>Bacteroidota</taxon>
        <taxon>Chitinophagia</taxon>
        <taxon>Chitinophagales</taxon>
        <taxon>Chitinophagaceae</taxon>
        <taxon>Chitinophaga</taxon>
    </lineage>
</organism>
<dbReference type="PANTHER" id="PTHR39206">
    <property type="entry name" value="SLL8004 PROTEIN"/>
    <property type="match status" value="1"/>
</dbReference>